<dbReference type="NCBIfam" id="TIGR00756">
    <property type="entry name" value="PPR"/>
    <property type="match status" value="3"/>
</dbReference>
<dbReference type="Pfam" id="PF12854">
    <property type="entry name" value="PPR_1"/>
    <property type="match status" value="1"/>
</dbReference>
<dbReference type="InterPro" id="IPR011990">
    <property type="entry name" value="TPR-like_helical_dom_sf"/>
</dbReference>
<dbReference type="PANTHER" id="PTHR47938">
    <property type="entry name" value="RESPIRATORY COMPLEX I CHAPERONE (CIA84), PUTATIVE (AFU_ORTHOLOGUE AFUA_2G06020)-RELATED"/>
    <property type="match status" value="1"/>
</dbReference>
<dbReference type="Gene3D" id="1.25.40.10">
    <property type="entry name" value="Tetratricopeptide repeat domain"/>
    <property type="match status" value="2"/>
</dbReference>
<proteinExistence type="inferred from homology"/>
<feature type="repeat" description="PPR" evidence="4">
    <location>
        <begin position="230"/>
        <end position="264"/>
    </location>
</feature>
<name>A0AAV5F5C2_ELECO</name>
<evidence type="ECO:0000313" key="6">
    <source>
        <dbReference type="EMBL" id="GJN29446.1"/>
    </source>
</evidence>
<reference evidence="6" key="2">
    <citation type="submission" date="2021-12" db="EMBL/GenBank/DDBJ databases">
        <title>Resequencing data analysis of finger millet.</title>
        <authorList>
            <person name="Hatakeyama M."/>
            <person name="Aluri S."/>
            <person name="Balachadran M.T."/>
            <person name="Sivarajan S.R."/>
            <person name="Poveda L."/>
            <person name="Shimizu-Inatsugi R."/>
            <person name="Schlapbach R."/>
            <person name="Sreeman S.M."/>
            <person name="Shimizu K.K."/>
        </authorList>
    </citation>
    <scope>NUCLEOTIDE SEQUENCE</scope>
</reference>
<evidence type="ECO:0008006" key="8">
    <source>
        <dbReference type="Google" id="ProtNLM"/>
    </source>
</evidence>
<evidence type="ECO:0000256" key="2">
    <source>
        <dbReference type="ARBA" id="ARBA00022737"/>
    </source>
</evidence>
<keyword evidence="7" id="KW-1185">Reference proteome</keyword>
<protein>
    <recommendedName>
        <fullName evidence="8">Pentatricopeptide repeat-containing protein</fullName>
    </recommendedName>
</protein>
<accession>A0AAV5F5C2</accession>
<feature type="repeat" description="PPR" evidence="4">
    <location>
        <begin position="335"/>
        <end position="365"/>
    </location>
</feature>
<dbReference type="AlphaFoldDB" id="A0AAV5F5C2"/>
<dbReference type="Proteomes" id="UP001054889">
    <property type="component" value="Unassembled WGS sequence"/>
</dbReference>
<evidence type="ECO:0000256" key="5">
    <source>
        <dbReference type="SAM" id="MobiDB-lite"/>
    </source>
</evidence>
<reference evidence="6" key="1">
    <citation type="journal article" date="2018" name="DNA Res.">
        <title>Multiple hybrid de novo genome assembly of finger millet, an orphan allotetraploid crop.</title>
        <authorList>
            <person name="Hatakeyama M."/>
            <person name="Aluri S."/>
            <person name="Balachadran M.T."/>
            <person name="Sivarajan S.R."/>
            <person name="Patrignani A."/>
            <person name="Gruter S."/>
            <person name="Poveda L."/>
            <person name="Shimizu-Inatsugi R."/>
            <person name="Baeten J."/>
            <person name="Francoijs K.J."/>
            <person name="Nataraja K.N."/>
            <person name="Reddy Y.A.N."/>
            <person name="Phadnis S."/>
            <person name="Ravikumar R.L."/>
            <person name="Schlapbach R."/>
            <person name="Sreeman S.M."/>
            <person name="Shimizu K.K."/>
        </authorList>
    </citation>
    <scope>NUCLEOTIDE SEQUENCE</scope>
</reference>
<dbReference type="InterPro" id="IPR002885">
    <property type="entry name" value="PPR_rpt"/>
</dbReference>
<comment type="similarity">
    <text evidence="1">Belongs to the PPR family. P subfamily.</text>
</comment>
<sequence length="402" mass="45325">MEMEPVANQAHQTMALLAAATRRLPRHLLRLPLLRRLTTSSSDSPPSPDSEPPAAWSPVRAPPEDQFAAWVKRLRPGFTTSDLAAAISAETDPDLALALFRWAALRPGFRHAPDSYLAALTAASSGRRPAAAEALVHDIFAGACAPDLRLFNACLCFCCARRSLFPLAFDMFNKMRALPASARCRPDVETYTLLLTAVVRRVRRPPASMVYLHAVRSLSRQMKASGVVPDTFLLNLIIKAYARCLEIDDALKVFREMPLYGCEPDEFTYGYIIRAMFQKGRTDKGLVFFAEARKKGFVPSGGVYMIGVSALALEWRFEESRRLLLDMLDSKRKPDMITYRTLLEEMCRAGRTEEAFEVLEELKERRRGALDQRMYSELLDGLHWISQPHQDNRTARDRDSDD</sequence>
<evidence type="ECO:0000313" key="7">
    <source>
        <dbReference type="Proteomes" id="UP001054889"/>
    </source>
</evidence>
<dbReference type="PROSITE" id="PS51375">
    <property type="entry name" value="PPR"/>
    <property type="match status" value="3"/>
</dbReference>
<evidence type="ECO:0000256" key="3">
    <source>
        <dbReference type="ARBA" id="ARBA00022946"/>
    </source>
</evidence>
<feature type="region of interest" description="Disordered" evidence="5">
    <location>
        <begin position="37"/>
        <end position="60"/>
    </location>
</feature>
<keyword evidence="3" id="KW-0809">Transit peptide</keyword>
<dbReference type="Pfam" id="PF13041">
    <property type="entry name" value="PPR_2"/>
    <property type="match status" value="1"/>
</dbReference>
<dbReference type="EMBL" id="BQKI01000081">
    <property type="protein sequence ID" value="GJN29446.1"/>
    <property type="molecule type" value="Genomic_DNA"/>
</dbReference>
<evidence type="ECO:0000256" key="4">
    <source>
        <dbReference type="PROSITE-ProRule" id="PRU00708"/>
    </source>
</evidence>
<dbReference type="PANTHER" id="PTHR47938:SF2">
    <property type="entry name" value="OS06G0184866 PROTEIN"/>
    <property type="match status" value="1"/>
</dbReference>
<dbReference type="GO" id="GO:0003729">
    <property type="term" value="F:mRNA binding"/>
    <property type="evidence" value="ECO:0007669"/>
    <property type="project" value="TreeGrafter"/>
</dbReference>
<keyword evidence="2" id="KW-0677">Repeat</keyword>
<feature type="repeat" description="PPR" evidence="4">
    <location>
        <begin position="265"/>
        <end position="299"/>
    </location>
</feature>
<comment type="caution">
    <text evidence="6">The sequence shown here is derived from an EMBL/GenBank/DDBJ whole genome shotgun (WGS) entry which is preliminary data.</text>
</comment>
<gene>
    <name evidence="6" type="primary">gb17672</name>
    <name evidence="6" type="ORF">PR202_gb17672</name>
</gene>
<organism evidence="6 7">
    <name type="scientific">Eleusine coracana subsp. coracana</name>
    <dbReference type="NCBI Taxonomy" id="191504"/>
    <lineage>
        <taxon>Eukaryota</taxon>
        <taxon>Viridiplantae</taxon>
        <taxon>Streptophyta</taxon>
        <taxon>Embryophyta</taxon>
        <taxon>Tracheophyta</taxon>
        <taxon>Spermatophyta</taxon>
        <taxon>Magnoliopsida</taxon>
        <taxon>Liliopsida</taxon>
        <taxon>Poales</taxon>
        <taxon>Poaceae</taxon>
        <taxon>PACMAD clade</taxon>
        <taxon>Chloridoideae</taxon>
        <taxon>Cynodonteae</taxon>
        <taxon>Eleusininae</taxon>
        <taxon>Eleusine</taxon>
    </lineage>
</organism>
<evidence type="ECO:0000256" key="1">
    <source>
        <dbReference type="ARBA" id="ARBA00007626"/>
    </source>
</evidence>